<dbReference type="InterPro" id="IPR016024">
    <property type="entry name" value="ARM-type_fold"/>
</dbReference>
<dbReference type="InterPro" id="IPR019156">
    <property type="entry name" value="Ataxin-10_domain"/>
</dbReference>
<evidence type="ECO:0000256" key="2">
    <source>
        <dbReference type="ARBA" id="ARBA00018804"/>
    </source>
</evidence>
<gene>
    <name evidence="8" type="primary">LOC106175394</name>
</gene>
<dbReference type="Gene3D" id="1.25.10.10">
    <property type="entry name" value="Leucine-rich Repeat Variant"/>
    <property type="match status" value="1"/>
</dbReference>
<evidence type="ECO:0000256" key="5">
    <source>
        <dbReference type="ARBA" id="ARBA00045173"/>
    </source>
</evidence>
<protein>
    <recommendedName>
        <fullName evidence="2">Ataxin-10</fullName>
    </recommendedName>
</protein>
<sequence length="476" mass="53776">MDGMKGEAAHNIDISSSQAVHNKLKSITENLKNEEFRFSIEEENLRYVVSVIQNYGSWKWTNSWEEGTGESICLALDILTESFRALRNACAGCPRNQLFLDSSGAYVPARSVVSELQNLLQNEELVQKFDLKHRIVLGLRCATQFLGNLITGQHEIASHVYELMRDDFVYLFSIDDTQLLNYTSRVIHSCLKAKVPFDDRIVSCIESVLGHLYHYDLEWGMFFIGELLNSDSGFEEVFPKLSTKSQSSLLDICLAHLKDSQEDKPRVISMSNLGYMSSVFQTKAHMILGFHNQDGNVSLQPINLLCILDILCTALSFPQLYKELREDGDLVKCCVNLLHGAYMIGQQGDNAFSSVEKLGAAAHVDPEHPSYGLKRDLIRLIGNMCYGHKLNQDKVRELGGIQLILNHTNIDKRNPFMPQWAILAIKHLCENNRENQAIISGMKLEGVANQDTLLEELGVETEVRDGKVYVKQMKKL</sequence>
<evidence type="ECO:0000259" key="6">
    <source>
        <dbReference type="Pfam" id="PF09759"/>
    </source>
</evidence>
<organism evidence="7 8">
    <name type="scientific">Lingula anatina</name>
    <name type="common">Brachiopod</name>
    <name type="synonym">Lingula unguis</name>
    <dbReference type="NCBI Taxonomy" id="7574"/>
    <lineage>
        <taxon>Eukaryota</taxon>
        <taxon>Metazoa</taxon>
        <taxon>Spiralia</taxon>
        <taxon>Lophotrochozoa</taxon>
        <taxon>Brachiopoda</taxon>
        <taxon>Linguliformea</taxon>
        <taxon>Lingulata</taxon>
        <taxon>Lingulida</taxon>
        <taxon>Linguloidea</taxon>
        <taxon>Lingulidae</taxon>
        <taxon>Lingula</taxon>
    </lineage>
</organism>
<dbReference type="PANTHER" id="PTHR13255:SF0">
    <property type="entry name" value="ATAXIN-10"/>
    <property type="match status" value="1"/>
</dbReference>
<keyword evidence="7" id="KW-1185">Reference proteome</keyword>
<feature type="domain" description="Ataxin-10" evidence="6">
    <location>
        <begin position="373"/>
        <end position="470"/>
    </location>
</feature>
<dbReference type="GO" id="GO:0051301">
    <property type="term" value="P:cell division"/>
    <property type="evidence" value="ECO:0007669"/>
    <property type="project" value="UniProtKB-KW"/>
</dbReference>
<dbReference type="OMA" id="IMYNIYL"/>
<name>A0A1S3JS36_LINAN</name>
<keyword evidence="4" id="KW-0131">Cell cycle</keyword>
<keyword evidence="3" id="KW-0132">Cell division</keyword>
<dbReference type="Pfam" id="PF09759">
    <property type="entry name" value="Atx10homo_assoc"/>
    <property type="match status" value="1"/>
</dbReference>
<dbReference type="GO" id="GO:0031175">
    <property type="term" value="P:neuron projection development"/>
    <property type="evidence" value="ECO:0007669"/>
    <property type="project" value="TreeGrafter"/>
</dbReference>
<evidence type="ECO:0000256" key="1">
    <source>
        <dbReference type="ARBA" id="ARBA00008384"/>
    </source>
</evidence>
<dbReference type="FunCoup" id="A0A1S3JS36">
    <property type="interactions" value="1248"/>
</dbReference>
<evidence type="ECO:0000256" key="3">
    <source>
        <dbReference type="ARBA" id="ARBA00022618"/>
    </source>
</evidence>
<dbReference type="GO" id="GO:0005829">
    <property type="term" value="C:cytosol"/>
    <property type="evidence" value="ECO:0007669"/>
    <property type="project" value="TreeGrafter"/>
</dbReference>
<evidence type="ECO:0000313" key="7">
    <source>
        <dbReference type="Proteomes" id="UP000085678"/>
    </source>
</evidence>
<dbReference type="InParanoid" id="A0A1S3JS36"/>
<dbReference type="GeneID" id="106175394"/>
<comment type="similarity">
    <text evidence="1">Belongs to the ataxin-10 family.</text>
</comment>
<dbReference type="PANTHER" id="PTHR13255">
    <property type="entry name" value="ATAXIN-10"/>
    <property type="match status" value="1"/>
</dbReference>
<evidence type="ECO:0000256" key="4">
    <source>
        <dbReference type="ARBA" id="ARBA00023306"/>
    </source>
</evidence>
<evidence type="ECO:0000313" key="8">
    <source>
        <dbReference type="RefSeq" id="XP_013412824.1"/>
    </source>
</evidence>
<dbReference type="InterPro" id="IPR051374">
    <property type="entry name" value="Ataxin-10/CTR86_families"/>
</dbReference>
<comment type="function">
    <text evidence="5">May play a role in the regulation of cytokinesis. May play a role in signaling by stimulating protein glycosylation. Induces neuritogenesis by activating the Ras-MAP kinase pathway and is necessary for the survival of cerebellar neurons. Does not appear to play a major role in ciliogenesis.</text>
</comment>
<dbReference type="SUPFAM" id="SSF48371">
    <property type="entry name" value="ARM repeat"/>
    <property type="match status" value="1"/>
</dbReference>
<dbReference type="AlphaFoldDB" id="A0A1S3JS36"/>
<dbReference type="RefSeq" id="XP_013412824.1">
    <property type="nucleotide sequence ID" value="XM_013557370.1"/>
</dbReference>
<dbReference type="Proteomes" id="UP000085678">
    <property type="component" value="Unplaced"/>
</dbReference>
<dbReference type="STRING" id="7574.A0A1S3JS36"/>
<dbReference type="OrthoDB" id="379794at2759"/>
<accession>A0A1S3JS36</accession>
<dbReference type="KEGG" id="lak:106175394"/>
<reference evidence="8" key="1">
    <citation type="submission" date="2025-08" db="UniProtKB">
        <authorList>
            <consortium name="RefSeq"/>
        </authorList>
    </citation>
    <scope>IDENTIFICATION</scope>
    <source>
        <tissue evidence="8">Gonads</tissue>
    </source>
</reference>
<proteinExistence type="inferred from homology"/>
<dbReference type="InterPro" id="IPR011989">
    <property type="entry name" value="ARM-like"/>
</dbReference>